<organism evidence="2 3">
    <name type="scientific">Apiospora marii</name>
    <dbReference type="NCBI Taxonomy" id="335849"/>
    <lineage>
        <taxon>Eukaryota</taxon>
        <taxon>Fungi</taxon>
        <taxon>Dikarya</taxon>
        <taxon>Ascomycota</taxon>
        <taxon>Pezizomycotina</taxon>
        <taxon>Sordariomycetes</taxon>
        <taxon>Xylariomycetidae</taxon>
        <taxon>Amphisphaeriales</taxon>
        <taxon>Apiosporaceae</taxon>
        <taxon>Apiospora</taxon>
    </lineage>
</organism>
<evidence type="ECO:0000313" key="3">
    <source>
        <dbReference type="Proteomes" id="UP001396898"/>
    </source>
</evidence>
<dbReference type="Pfam" id="PF18637">
    <property type="entry name" value="AUDH_Cupin"/>
    <property type="match status" value="2"/>
</dbReference>
<sequence>MPTFWENEALISLRNPSATKNAITAPFIPRLGEIADYAISVKVYPRGASLPISKGDGLKVLFGSLTFPKENGGDGGMAGLKPEYADAHDNSGEYDEFPRGGFDWSLMRQLEGHGGLGDRDSDGRPERTNMKVDTVRYPWHKWESGDQMGDVEVWMAIEFDPWVVDQAVENGQQTQITMG</sequence>
<feature type="domain" description="Aldos-2-ulose dehydratase/isomerase (AUDH) Cupin" evidence="1">
    <location>
        <begin position="72"/>
        <end position="160"/>
    </location>
</feature>
<reference evidence="2 3" key="1">
    <citation type="submission" date="2023-01" db="EMBL/GenBank/DDBJ databases">
        <title>Analysis of 21 Apiospora genomes using comparative genomics revels a genus with tremendous synthesis potential of carbohydrate active enzymes and secondary metabolites.</title>
        <authorList>
            <person name="Sorensen T."/>
        </authorList>
    </citation>
    <scope>NUCLEOTIDE SEQUENCE [LARGE SCALE GENOMIC DNA]</scope>
    <source>
        <strain evidence="2 3">CBS 20057</strain>
    </source>
</reference>
<feature type="domain" description="Aldos-2-ulose dehydratase/isomerase (AUDH) Cupin" evidence="1">
    <location>
        <begin position="2"/>
        <end position="70"/>
    </location>
</feature>
<evidence type="ECO:0000259" key="1">
    <source>
        <dbReference type="Pfam" id="PF18637"/>
    </source>
</evidence>
<dbReference type="InterPro" id="IPR040887">
    <property type="entry name" value="AUDH_Cupin"/>
</dbReference>
<name>A0ABR1R1Z1_9PEZI</name>
<comment type="caution">
    <text evidence="2">The sequence shown here is derived from an EMBL/GenBank/DDBJ whole genome shotgun (WGS) entry which is preliminary data.</text>
</comment>
<dbReference type="EMBL" id="JAQQWI010000022">
    <property type="protein sequence ID" value="KAK7996055.1"/>
    <property type="molecule type" value="Genomic_DNA"/>
</dbReference>
<proteinExistence type="predicted"/>
<protein>
    <recommendedName>
        <fullName evidence="1">Aldos-2-ulose dehydratase/isomerase (AUDH) Cupin domain-containing protein</fullName>
    </recommendedName>
</protein>
<dbReference type="Proteomes" id="UP001396898">
    <property type="component" value="Unassembled WGS sequence"/>
</dbReference>
<dbReference type="Gene3D" id="2.60.120.990">
    <property type="match status" value="2"/>
</dbReference>
<evidence type="ECO:0000313" key="2">
    <source>
        <dbReference type="EMBL" id="KAK7996055.1"/>
    </source>
</evidence>
<gene>
    <name evidence="2" type="ORF">PG991_015522</name>
</gene>
<accession>A0ABR1R1Z1</accession>
<keyword evidence="3" id="KW-1185">Reference proteome</keyword>